<protein>
    <submittedName>
        <fullName evidence="3">Zinc finger protein 473</fullName>
    </submittedName>
</protein>
<accession>A0A2I2Y2L0</accession>
<dbReference type="Gene3D" id="6.10.140.140">
    <property type="match status" value="1"/>
</dbReference>
<evidence type="ECO:0000256" key="1">
    <source>
        <dbReference type="SAM" id="MobiDB-lite"/>
    </source>
</evidence>
<dbReference type="EMBL" id="CABD030114410">
    <property type="status" value="NOT_ANNOTATED_CDS"/>
    <property type="molecule type" value="Genomic_DNA"/>
</dbReference>
<dbReference type="EMBL" id="CABD030114409">
    <property type="status" value="NOT_ANNOTATED_CDS"/>
    <property type="molecule type" value="Genomic_DNA"/>
</dbReference>
<dbReference type="GO" id="GO:0006355">
    <property type="term" value="P:regulation of DNA-templated transcription"/>
    <property type="evidence" value="ECO:0007669"/>
    <property type="project" value="InterPro"/>
</dbReference>
<proteinExistence type="predicted"/>
<dbReference type="SUPFAM" id="SSF109640">
    <property type="entry name" value="KRAB domain (Kruppel-associated box)"/>
    <property type="match status" value="1"/>
</dbReference>
<keyword evidence="4" id="KW-1185">Reference proteome</keyword>
<gene>
    <name evidence="3" type="primary">ZNF473</name>
</gene>
<dbReference type="CDD" id="cd07765">
    <property type="entry name" value="KRAB_A-box"/>
    <property type="match status" value="1"/>
</dbReference>
<dbReference type="Proteomes" id="UP000001519">
    <property type="component" value="Chromosome 19"/>
</dbReference>
<feature type="region of interest" description="Disordered" evidence="1">
    <location>
        <begin position="47"/>
        <end position="77"/>
    </location>
</feature>
<reference evidence="3 4" key="2">
    <citation type="journal article" date="2012" name="Nature">
        <title>Insights into hominid evolution from the gorilla genome sequence.</title>
        <authorList>
            <person name="Scally A."/>
            <person name="Dutheil J.Y."/>
            <person name="Hillier L.W."/>
            <person name="Jordan G.E."/>
            <person name="Goodhead I."/>
            <person name="Herrero J."/>
            <person name="Hobolth A."/>
            <person name="Lappalainen T."/>
            <person name="Mailund T."/>
            <person name="Marques-Bonet T."/>
            <person name="McCarthy S."/>
            <person name="Montgomery S.H."/>
            <person name="Schwalie P.C."/>
            <person name="Tang Y.A."/>
            <person name="Ward M.C."/>
            <person name="Xue Y."/>
            <person name="Yngvadottir B."/>
            <person name="Alkan C."/>
            <person name="Andersen L.N."/>
            <person name="Ayub Q."/>
            <person name="Ball E.V."/>
            <person name="Beal K."/>
            <person name="Bradley B.J."/>
            <person name="Chen Y."/>
            <person name="Clee C.M."/>
            <person name="Fitzgerald S."/>
            <person name="Graves T.A."/>
            <person name="Gu Y."/>
            <person name="Heath P."/>
            <person name="Heger A."/>
            <person name="Karakoc E."/>
            <person name="Kolb-Kokocinski A."/>
            <person name="Laird G.K."/>
            <person name="Lunter G."/>
            <person name="Meader S."/>
            <person name="Mort M."/>
            <person name="Mullikin J.C."/>
            <person name="Munch K."/>
            <person name="O'Connor T.D."/>
            <person name="Phillips A.D."/>
            <person name="Prado-Martinez J."/>
            <person name="Rogers A.S."/>
            <person name="Sajjadian S."/>
            <person name="Schmidt D."/>
            <person name="Shaw K."/>
            <person name="Simpson J.T."/>
            <person name="Stenson P.D."/>
            <person name="Turner D.J."/>
            <person name="Vigilant L."/>
            <person name="Vilella A.J."/>
            <person name="Whitener W."/>
            <person name="Zhu B."/>
            <person name="Cooper D.N."/>
            <person name="de Jong P."/>
            <person name="Dermitzakis E.T."/>
            <person name="Eichler E.E."/>
            <person name="Flicek P."/>
            <person name="Goldman N."/>
            <person name="Mundy N.I."/>
            <person name="Ning Z."/>
            <person name="Odom D.T."/>
            <person name="Ponting C.P."/>
            <person name="Quail M.A."/>
            <person name="Ryder O.A."/>
            <person name="Searle S.M."/>
            <person name="Warren W.C."/>
            <person name="Wilson R.K."/>
            <person name="Schierup M.H."/>
            <person name="Rogers J."/>
            <person name="Tyler-Smith C."/>
            <person name="Durbin R."/>
        </authorList>
    </citation>
    <scope>NUCLEOTIDE SEQUENCE [LARGE SCALE GENOMIC DNA]</scope>
</reference>
<dbReference type="GeneTree" id="ENSGT00840000130048"/>
<dbReference type="SMART" id="SM00349">
    <property type="entry name" value="KRAB"/>
    <property type="match status" value="1"/>
</dbReference>
<dbReference type="AlphaFoldDB" id="A0A2I2Y2L0"/>
<dbReference type="InterPro" id="IPR001909">
    <property type="entry name" value="KRAB"/>
</dbReference>
<sequence>MAEEFVTLKDVGMDFTLGDWEQLGLEQGDTFWDTALDNCQDLFLLDPPRPNLTSHPDGGEDLEPLAGGSPEAPGPGF</sequence>
<dbReference type="Ensembl" id="ENSGGOT00000061803.1">
    <property type="protein sequence ID" value="ENSGGOP00000029133.1"/>
    <property type="gene ID" value="ENSGGOG00000016872.3"/>
</dbReference>
<reference evidence="3" key="3">
    <citation type="submission" date="2025-08" db="UniProtKB">
        <authorList>
            <consortium name="Ensembl"/>
        </authorList>
    </citation>
    <scope>IDENTIFICATION</scope>
</reference>
<dbReference type="Bgee" id="ENSGGOG00000016872">
    <property type="expression patterns" value="Expressed in testis and 5 other cell types or tissues"/>
</dbReference>
<dbReference type="Pfam" id="PF01352">
    <property type="entry name" value="KRAB"/>
    <property type="match status" value="1"/>
</dbReference>
<reference evidence="3" key="4">
    <citation type="submission" date="2025-09" db="UniProtKB">
        <authorList>
            <consortium name="Ensembl"/>
        </authorList>
    </citation>
    <scope>IDENTIFICATION</scope>
</reference>
<feature type="domain" description="KRAB" evidence="2">
    <location>
        <begin position="6"/>
        <end position="75"/>
    </location>
</feature>
<evidence type="ECO:0000313" key="3">
    <source>
        <dbReference type="Ensembl" id="ENSGGOP00000029133.1"/>
    </source>
</evidence>
<evidence type="ECO:0000259" key="2">
    <source>
        <dbReference type="PROSITE" id="PS50805"/>
    </source>
</evidence>
<evidence type="ECO:0000313" key="4">
    <source>
        <dbReference type="Proteomes" id="UP000001519"/>
    </source>
</evidence>
<dbReference type="InterPro" id="IPR036051">
    <property type="entry name" value="KRAB_dom_sf"/>
</dbReference>
<organism evidence="3 4">
    <name type="scientific">Gorilla gorilla gorilla</name>
    <name type="common">Western lowland gorilla</name>
    <dbReference type="NCBI Taxonomy" id="9595"/>
    <lineage>
        <taxon>Eukaryota</taxon>
        <taxon>Metazoa</taxon>
        <taxon>Chordata</taxon>
        <taxon>Craniata</taxon>
        <taxon>Vertebrata</taxon>
        <taxon>Euteleostomi</taxon>
        <taxon>Mammalia</taxon>
        <taxon>Eutheria</taxon>
        <taxon>Euarchontoglires</taxon>
        <taxon>Primates</taxon>
        <taxon>Haplorrhini</taxon>
        <taxon>Catarrhini</taxon>
        <taxon>Hominidae</taxon>
        <taxon>Gorilla</taxon>
    </lineage>
</organism>
<reference evidence="4" key="1">
    <citation type="submission" date="2011-05" db="EMBL/GenBank/DDBJ databases">
        <title>Insights into the evolution of the great apes provided by the gorilla genome.</title>
        <authorList>
            <person name="Scally A."/>
        </authorList>
    </citation>
    <scope>NUCLEOTIDE SEQUENCE [LARGE SCALE GENOMIC DNA]</scope>
</reference>
<name>A0A2I2Y2L0_GORGO</name>
<dbReference type="PROSITE" id="PS50805">
    <property type="entry name" value="KRAB"/>
    <property type="match status" value="1"/>
</dbReference>